<feature type="transmembrane region" description="Helical" evidence="1">
    <location>
        <begin position="14"/>
        <end position="33"/>
    </location>
</feature>
<dbReference type="Proteomes" id="UP000231912">
    <property type="component" value="Unassembled WGS sequence"/>
</dbReference>
<evidence type="ECO:0000313" key="4">
    <source>
        <dbReference type="Proteomes" id="UP000231912"/>
    </source>
</evidence>
<comment type="caution">
    <text evidence="3">The sequence shown here is derived from an EMBL/GenBank/DDBJ whole genome shotgun (WGS) entry which is preliminary data.</text>
</comment>
<accession>A0A2M9ZES2</accession>
<sequence length="79" mass="8399">MKSGTNGTWYLERVLFLIAGSFSLIGLGLGLFVDKWGFALNALVGVNMVVFSLTGFCPMAILLRKLGISEKCGADKGIA</sequence>
<dbReference type="AlphaFoldDB" id="A0A2M9ZES2"/>
<protein>
    <recommendedName>
        <fullName evidence="2">Inner membrane protein YgaP-like transmembrane domain-containing protein</fullName>
    </recommendedName>
</protein>
<dbReference type="RefSeq" id="WP_100757454.1">
    <property type="nucleotide sequence ID" value="NZ_NPDT01000001.1"/>
</dbReference>
<evidence type="ECO:0000256" key="1">
    <source>
        <dbReference type="SAM" id="Phobius"/>
    </source>
</evidence>
<proteinExistence type="predicted"/>
<keyword evidence="1" id="KW-0812">Transmembrane</keyword>
<evidence type="ECO:0000313" key="3">
    <source>
        <dbReference type="EMBL" id="PJZ66864.1"/>
    </source>
</evidence>
<evidence type="ECO:0000259" key="2">
    <source>
        <dbReference type="Pfam" id="PF11127"/>
    </source>
</evidence>
<reference evidence="3 4" key="1">
    <citation type="submission" date="2017-07" db="EMBL/GenBank/DDBJ databases">
        <title>Leptospira spp. isolated from tropical soils.</title>
        <authorList>
            <person name="Thibeaux R."/>
            <person name="Iraola G."/>
            <person name="Ferres I."/>
            <person name="Bierque E."/>
            <person name="Girault D."/>
            <person name="Soupe-Gilbert M.-E."/>
            <person name="Picardeau M."/>
            <person name="Goarant C."/>
        </authorList>
    </citation>
    <scope>NUCLEOTIDE SEQUENCE [LARGE SCALE GENOMIC DNA]</scope>
    <source>
        <strain evidence="3 4">FH2-C-A2</strain>
    </source>
</reference>
<dbReference type="Gene3D" id="6.10.140.1340">
    <property type="match status" value="1"/>
</dbReference>
<keyword evidence="1" id="KW-1133">Transmembrane helix</keyword>
<keyword evidence="1" id="KW-0472">Membrane</keyword>
<name>A0A2M9ZES2_9LEPT</name>
<dbReference type="Pfam" id="PF11127">
    <property type="entry name" value="YgaP-like_TM"/>
    <property type="match status" value="1"/>
</dbReference>
<feature type="domain" description="Inner membrane protein YgaP-like transmembrane" evidence="2">
    <location>
        <begin position="11"/>
        <end position="64"/>
    </location>
</feature>
<gene>
    <name evidence="3" type="ORF">CH371_01840</name>
</gene>
<feature type="transmembrane region" description="Helical" evidence="1">
    <location>
        <begin position="39"/>
        <end position="63"/>
    </location>
</feature>
<dbReference type="InterPro" id="IPR021309">
    <property type="entry name" value="YgaP-like_TM"/>
</dbReference>
<dbReference type="EMBL" id="NPDT01000001">
    <property type="protein sequence ID" value="PJZ66864.1"/>
    <property type="molecule type" value="Genomic_DNA"/>
</dbReference>
<organism evidence="3 4">
    <name type="scientific">Leptospira wolffii</name>
    <dbReference type="NCBI Taxonomy" id="409998"/>
    <lineage>
        <taxon>Bacteria</taxon>
        <taxon>Pseudomonadati</taxon>
        <taxon>Spirochaetota</taxon>
        <taxon>Spirochaetia</taxon>
        <taxon>Leptospirales</taxon>
        <taxon>Leptospiraceae</taxon>
        <taxon>Leptospira</taxon>
    </lineage>
</organism>